<dbReference type="RefSeq" id="WP_316410995.1">
    <property type="nucleotide sequence ID" value="NZ_AP027081.1"/>
</dbReference>
<gene>
    <name evidence="1" type="ORF">METESE_04520</name>
</gene>
<dbReference type="InterPro" id="IPR036390">
    <property type="entry name" value="WH_DNA-bd_sf"/>
</dbReference>
<dbReference type="Proteomes" id="UP001228113">
    <property type="component" value="Chromosome"/>
</dbReference>
<dbReference type="InterPro" id="IPR036388">
    <property type="entry name" value="WH-like_DNA-bd_sf"/>
</dbReference>
<dbReference type="Pfam" id="PF02082">
    <property type="entry name" value="Rrf2"/>
    <property type="match status" value="1"/>
</dbReference>
<protein>
    <recommendedName>
        <fullName evidence="3">Rrf2 family transcriptional regulator</fullName>
    </recommendedName>
</protein>
<evidence type="ECO:0000313" key="1">
    <source>
        <dbReference type="EMBL" id="BDU75494.1"/>
    </source>
</evidence>
<dbReference type="GO" id="GO:0003700">
    <property type="term" value="F:DNA-binding transcription factor activity"/>
    <property type="evidence" value="ECO:0007669"/>
    <property type="project" value="TreeGrafter"/>
</dbReference>
<dbReference type="GO" id="GO:0005829">
    <property type="term" value="C:cytosol"/>
    <property type="evidence" value="ECO:0007669"/>
    <property type="project" value="TreeGrafter"/>
</dbReference>
<evidence type="ECO:0000313" key="2">
    <source>
        <dbReference type="Proteomes" id="UP001228113"/>
    </source>
</evidence>
<dbReference type="KEGG" id="msea:METESE_04520"/>
<organism evidence="1 2">
    <name type="scientific">Mesoterricola sediminis</name>
    <dbReference type="NCBI Taxonomy" id="2927980"/>
    <lineage>
        <taxon>Bacteria</taxon>
        <taxon>Pseudomonadati</taxon>
        <taxon>Acidobacteriota</taxon>
        <taxon>Holophagae</taxon>
        <taxon>Holophagales</taxon>
        <taxon>Holophagaceae</taxon>
        <taxon>Mesoterricola</taxon>
    </lineage>
</organism>
<name>A0AA48GSR4_9BACT</name>
<evidence type="ECO:0008006" key="3">
    <source>
        <dbReference type="Google" id="ProtNLM"/>
    </source>
</evidence>
<dbReference type="EMBL" id="AP027081">
    <property type="protein sequence ID" value="BDU75494.1"/>
    <property type="molecule type" value="Genomic_DNA"/>
</dbReference>
<dbReference type="SUPFAM" id="SSF46785">
    <property type="entry name" value="Winged helix' DNA-binding domain"/>
    <property type="match status" value="1"/>
</dbReference>
<dbReference type="PROSITE" id="PS51197">
    <property type="entry name" value="HTH_RRF2_2"/>
    <property type="match status" value="1"/>
</dbReference>
<reference evidence="1" key="1">
    <citation type="journal article" date="2023" name="Int. J. Syst. Evol. Microbiol.">
        <title>Mesoterricola silvestris gen. nov., sp. nov., Mesoterricola sediminis sp. nov., Geothrix oryzae sp. nov., Geothrix edaphica sp. nov., Geothrix rubra sp. nov., and Geothrix limicola sp. nov., six novel members of Acidobacteriota isolated from soils.</title>
        <authorList>
            <person name="Itoh H."/>
            <person name="Sugisawa Y."/>
            <person name="Mise K."/>
            <person name="Xu Z."/>
            <person name="Kuniyasu M."/>
            <person name="Ushijima N."/>
            <person name="Kawano K."/>
            <person name="Kobayashi E."/>
            <person name="Shiratori Y."/>
            <person name="Masuda Y."/>
            <person name="Senoo K."/>
        </authorList>
    </citation>
    <scope>NUCLEOTIDE SEQUENCE</scope>
    <source>
        <strain evidence="1">W786</strain>
    </source>
</reference>
<dbReference type="PANTHER" id="PTHR33221">
    <property type="entry name" value="WINGED HELIX-TURN-HELIX TRANSCRIPTIONAL REGULATOR, RRF2 FAMILY"/>
    <property type="match status" value="1"/>
</dbReference>
<sequence>MLGISRQTDYAVRVVLHLACLEEGTQVSIAEISQSRSLPMPFVRRLIRPLVAKGILASARGSSGGLRLARKASEISLLEVVRAMEGEVALNHCVDGHKGCPLSAGCPVQSVWAGATLALERHLDGIHFGALAEGPHGHIVAHQKVHGEVLQA</sequence>
<dbReference type="Gene3D" id="1.10.10.10">
    <property type="entry name" value="Winged helix-like DNA-binding domain superfamily/Winged helix DNA-binding domain"/>
    <property type="match status" value="1"/>
</dbReference>
<proteinExistence type="predicted"/>
<accession>A0AA48GSR4</accession>
<dbReference type="NCBIfam" id="TIGR00738">
    <property type="entry name" value="rrf2_super"/>
    <property type="match status" value="1"/>
</dbReference>
<dbReference type="InterPro" id="IPR000944">
    <property type="entry name" value="Tscrpt_reg_Rrf2"/>
</dbReference>
<dbReference type="AlphaFoldDB" id="A0AA48GSR4"/>
<dbReference type="PANTHER" id="PTHR33221:SF2">
    <property type="entry name" value="TRANSCRIPTIONAL REGULATOR"/>
    <property type="match status" value="1"/>
</dbReference>
<keyword evidence="2" id="KW-1185">Reference proteome</keyword>